<gene>
    <name evidence="2" type="ORF">UFOPK2288_01159</name>
</gene>
<evidence type="ECO:0000256" key="1">
    <source>
        <dbReference type="SAM" id="MobiDB-lite"/>
    </source>
</evidence>
<feature type="compositionally biased region" description="Basic and acidic residues" evidence="1">
    <location>
        <begin position="10"/>
        <end position="20"/>
    </location>
</feature>
<dbReference type="EMBL" id="CAEZWS010000090">
    <property type="protein sequence ID" value="CAB4673439.1"/>
    <property type="molecule type" value="Genomic_DNA"/>
</dbReference>
<feature type="region of interest" description="Disordered" evidence="1">
    <location>
        <begin position="1"/>
        <end position="32"/>
    </location>
</feature>
<dbReference type="AlphaFoldDB" id="A0A6J6MJ31"/>
<sequence length="32" mass="3374">MTMVLGPTKKKTEAVAEQKAARKAKAASEAVE</sequence>
<protein>
    <submittedName>
        <fullName evidence="2">Unannotated protein</fullName>
    </submittedName>
</protein>
<accession>A0A6J6MJ31</accession>
<reference evidence="2" key="1">
    <citation type="submission" date="2020-05" db="EMBL/GenBank/DDBJ databases">
        <authorList>
            <person name="Chiriac C."/>
            <person name="Salcher M."/>
            <person name="Ghai R."/>
            <person name="Kavagutti S V."/>
        </authorList>
    </citation>
    <scope>NUCLEOTIDE SEQUENCE</scope>
</reference>
<name>A0A6J6MJ31_9ZZZZ</name>
<organism evidence="2">
    <name type="scientific">freshwater metagenome</name>
    <dbReference type="NCBI Taxonomy" id="449393"/>
    <lineage>
        <taxon>unclassified sequences</taxon>
        <taxon>metagenomes</taxon>
        <taxon>ecological metagenomes</taxon>
    </lineage>
</organism>
<evidence type="ECO:0000313" key="2">
    <source>
        <dbReference type="EMBL" id="CAB4673439.1"/>
    </source>
</evidence>
<proteinExistence type="predicted"/>